<dbReference type="PANTHER" id="PTHR11109">
    <property type="entry name" value="GTP CYCLOHYDROLASE I"/>
    <property type="match status" value="1"/>
</dbReference>
<keyword evidence="21" id="KW-1185">Reference proteome</keyword>
<evidence type="ECO:0000313" key="20">
    <source>
        <dbReference type="Ensembl" id="ENSECAP00000012635.3"/>
    </source>
</evidence>
<comment type="subcellular location">
    <subcellularLocation>
        <location evidence="3">Cytoplasm</location>
    </subcellularLocation>
    <subcellularLocation>
        <location evidence="2">Nucleus</location>
    </subcellularLocation>
</comment>
<dbReference type="SUPFAM" id="SSF55620">
    <property type="entry name" value="Tetrahydrobiopterin biosynthesis enzymes-like"/>
    <property type="match status" value="1"/>
</dbReference>
<dbReference type="Gene3D" id="1.10.286.10">
    <property type="match status" value="1"/>
</dbReference>
<reference evidence="20" key="3">
    <citation type="submission" date="2025-09" db="UniProtKB">
        <authorList>
            <consortium name="Ensembl"/>
        </authorList>
    </citation>
    <scope>IDENTIFICATION</scope>
    <source>
        <strain evidence="20">Thoroughbred</strain>
    </source>
</reference>
<sequence length="424" mass="46500">MQRPLCAKRRRLPGRPDRASLRIPFIPQQPRGPAHSSSGSGRASSRVRGTSRAGRHSRAPSRACRSPPQPGSLLGAPGRAGRGAGRTRDASGSGQWERPRRRPSRLPIKSGRRGAFQPWRSLAGRVSAELPAVVGWLRLQPLACGRRRTSLQPLKRPRSLPSGSGGPMEKGPVRAPAKPRGARCSNGFPEGEPRPGPSGPAEKPPRPETRSAQPADGWKGERPRSEEDNELNLPNLAAAYSSILRSLGEDPQRQGLLKTPWRAATAMQFFTKGYQETISDVLNDAVFDEDHDEMVIVKDIDMFSMCEHHLVPFVGKLMISVSSLKVHIGYLPNKQVLGLSKLARIVEIYSRRLQVQERLTKQIAVAITEALCPAGVGVVVEATHMCMVMRGVQKMNSKTVTSTMLGVFREDPKTREEFLTLIKS</sequence>
<dbReference type="Pfam" id="PF01227">
    <property type="entry name" value="GTP_cyclohydroI"/>
    <property type="match status" value="1"/>
</dbReference>
<feature type="region of interest" description="Disordered" evidence="18">
    <location>
        <begin position="148"/>
        <end position="232"/>
    </location>
</feature>
<keyword evidence="12" id="KW-0378">Hydrolase</keyword>
<reference evidence="20" key="2">
    <citation type="submission" date="2025-08" db="UniProtKB">
        <authorList>
            <consortium name="Ensembl"/>
        </authorList>
    </citation>
    <scope>IDENTIFICATION</scope>
    <source>
        <strain evidence="20">Thoroughbred</strain>
    </source>
</reference>
<evidence type="ECO:0000256" key="8">
    <source>
        <dbReference type="ARBA" id="ARBA00022490"/>
    </source>
</evidence>
<evidence type="ECO:0000256" key="16">
    <source>
        <dbReference type="ARBA" id="ARBA00023242"/>
    </source>
</evidence>
<dbReference type="GO" id="GO:0006729">
    <property type="term" value="P:tetrahydrobiopterin biosynthetic process"/>
    <property type="evidence" value="ECO:0000318"/>
    <property type="project" value="GO_Central"/>
</dbReference>
<evidence type="ECO:0000256" key="6">
    <source>
        <dbReference type="ARBA" id="ARBA00012715"/>
    </source>
</evidence>
<dbReference type="Bgee" id="ENSECAG00000015025">
    <property type="expression patterns" value="Expressed in liver and 20 other cell types or tissues"/>
</dbReference>
<dbReference type="InterPro" id="IPR018234">
    <property type="entry name" value="GTP_CycHdrlase_I_CS"/>
</dbReference>
<protein>
    <recommendedName>
        <fullName evidence="7">GTP cyclohydrolase 1</fullName>
        <ecNumber evidence="6">3.5.4.16</ecNumber>
    </recommendedName>
    <alternativeName>
        <fullName evidence="17">GTP cyclohydrolase I</fullName>
    </alternativeName>
</protein>
<evidence type="ECO:0000256" key="15">
    <source>
        <dbReference type="ARBA" id="ARBA00023134"/>
    </source>
</evidence>
<evidence type="ECO:0000313" key="21">
    <source>
        <dbReference type="Proteomes" id="UP000002281"/>
    </source>
</evidence>
<dbReference type="NCBIfam" id="NF006825">
    <property type="entry name" value="PRK09347.1-2"/>
    <property type="match status" value="1"/>
</dbReference>
<dbReference type="FunFam" id="1.10.286.10:FF:000003">
    <property type="entry name" value="GTP cyclohydrolase 1"/>
    <property type="match status" value="1"/>
</dbReference>
<evidence type="ECO:0000256" key="18">
    <source>
        <dbReference type="SAM" id="MobiDB-lite"/>
    </source>
</evidence>
<dbReference type="InParanoid" id="F7D260"/>
<dbReference type="HAMAP" id="MF_00223">
    <property type="entry name" value="FolE"/>
    <property type="match status" value="1"/>
</dbReference>
<dbReference type="NCBIfam" id="NF006826">
    <property type="entry name" value="PRK09347.1-3"/>
    <property type="match status" value="1"/>
</dbReference>
<dbReference type="InterPro" id="IPR001474">
    <property type="entry name" value="GTP_CycHdrlase_I"/>
</dbReference>
<dbReference type="AlphaFoldDB" id="F7D260"/>
<feature type="domain" description="GTP cyclohydrolase I" evidence="19">
    <location>
        <begin position="238"/>
        <end position="422"/>
    </location>
</feature>
<dbReference type="PaxDb" id="9796-ENSECAP00000012635"/>
<feature type="compositionally biased region" description="Low complexity" evidence="18">
    <location>
        <begin position="31"/>
        <end position="52"/>
    </location>
</feature>
<comment type="similarity">
    <text evidence="5">Belongs to the GTP cyclohydrolase I family.</text>
</comment>
<dbReference type="GO" id="GO:0008217">
    <property type="term" value="P:regulation of blood pressure"/>
    <property type="evidence" value="ECO:0007669"/>
    <property type="project" value="UniProtKB-ARBA"/>
</dbReference>
<accession>F7D260</accession>
<dbReference type="EC" id="3.5.4.16" evidence="6"/>
<reference evidence="20 21" key="1">
    <citation type="journal article" date="2009" name="Science">
        <title>Genome sequence, comparative analysis, and population genetics of the domestic horse.</title>
        <authorList>
            <consortium name="Broad Institute Genome Sequencing Platform"/>
            <consortium name="Broad Institute Whole Genome Assembly Team"/>
            <person name="Wade C.M."/>
            <person name="Giulotto E."/>
            <person name="Sigurdsson S."/>
            <person name="Zoli M."/>
            <person name="Gnerre S."/>
            <person name="Imsland F."/>
            <person name="Lear T.L."/>
            <person name="Adelson D.L."/>
            <person name="Bailey E."/>
            <person name="Bellone R.R."/>
            <person name="Bloecker H."/>
            <person name="Distl O."/>
            <person name="Edgar R.C."/>
            <person name="Garber M."/>
            <person name="Leeb T."/>
            <person name="Mauceli E."/>
            <person name="MacLeod J.N."/>
            <person name="Penedo M.C.T."/>
            <person name="Raison J.M."/>
            <person name="Sharpe T."/>
            <person name="Vogel J."/>
            <person name="Andersson L."/>
            <person name="Antczak D.F."/>
            <person name="Biagi T."/>
            <person name="Binns M.M."/>
            <person name="Chowdhary B.P."/>
            <person name="Coleman S.J."/>
            <person name="Della Valle G."/>
            <person name="Fryc S."/>
            <person name="Guerin G."/>
            <person name="Hasegawa T."/>
            <person name="Hill E.W."/>
            <person name="Jurka J."/>
            <person name="Kiialainen A."/>
            <person name="Lindgren G."/>
            <person name="Liu J."/>
            <person name="Magnani E."/>
            <person name="Mickelson J.R."/>
            <person name="Murray J."/>
            <person name="Nergadze S.G."/>
            <person name="Onofrio R."/>
            <person name="Pedroni S."/>
            <person name="Piras M.F."/>
            <person name="Raudsepp T."/>
            <person name="Rocchi M."/>
            <person name="Roeed K.H."/>
            <person name="Ryder O.A."/>
            <person name="Searle S."/>
            <person name="Skow L."/>
            <person name="Swinburne J.E."/>
            <person name="Syvaenen A.C."/>
            <person name="Tozaki T."/>
            <person name="Valberg S.J."/>
            <person name="Vaudin M."/>
            <person name="White J.R."/>
            <person name="Zody M.C."/>
            <person name="Lander E.S."/>
            <person name="Lindblad-Toh K."/>
        </authorList>
    </citation>
    <scope>NUCLEOTIDE SEQUENCE [LARGE SCALE GENOMIC DNA]</scope>
    <source>
        <strain evidence="20 21">Thoroughbred</strain>
    </source>
</reference>
<evidence type="ECO:0000256" key="14">
    <source>
        <dbReference type="ARBA" id="ARBA00023007"/>
    </source>
</evidence>
<dbReference type="GeneTree" id="ENSGT00390000013481"/>
<dbReference type="FunFam" id="3.30.1130.10:FF:000012">
    <property type="entry name" value="GTP cyclohydrolase 1"/>
    <property type="match status" value="1"/>
</dbReference>
<dbReference type="HOGENOM" id="CLU_049768_3_4_1"/>
<dbReference type="CDD" id="cd00642">
    <property type="entry name" value="GTP_cyclohydro1"/>
    <property type="match status" value="1"/>
</dbReference>
<dbReference type="GO" id="GO:0005634">
    <property type="term" value="C:nucleus"/>
    <property type="evidence" value="ECO:0007669"/>
    <property type="project" value="UniProtKB-SubCell"/>
</dbReference>
<keyword evidence="13" id="KW-0862">Zinc</keyword>
<evidence type="ECO:0000256" key="1">
    <source>
        <dbReference type="ARBA" id="ARBA00001052"/>
    </source>
</evidence>
<evidence type="ECO:0000256" key="7">
    <source>
        <dbReference type="ARBA" id="ARBA00017272"/>
    </source>
</evidence>
<name>F7D260_HORSE</name>
<dbReference type="NCBIfam" id="TIGR00063">
    <property type="entry name" value="folE"/>
    <property type="match status" value="1"/>
</dbReference>
<keyword evidence="16" id="KW-0539">Nucleus</keyword>
<evidence type="ECO:0000256" key="9">
    <source>
        <dbReference type="ARBA" id="ARBA00022533"/>
    </source>
</evidence>
<evidence type="ECO:0000256" key="10">
    <source>
        <dbReference type="ARBA" id="ARBA00022723"/>
    </source>
</evidence>
<dbReference type="Proteomes" id="UP000002281">
    <property type="component" value="Chromosome 24"/>
</dbReference>
<dbReference type="PROSITE" id="PS00859">
    <property type="entry name" value="GTP_CYCLOHYDROL_1_1"/>
    <property type="match status" value="1"/>
</dbReference>
<dbReference type="InterPro" id="IPR020602">
    <property type="entry name" value="GTP_CycHdrlase_I_dom"/>
</dbReference>
<dbReference type="InterPro" id="IPR043134">
    <property type="entry name" value="GTP-CH-I_N"/>
</dbReference>
<feature type="region of interest" description="Disordered" evidence="18">
    <location>
        <begin position="1"/>
        <end position="120"/>
    </location>
</feature>
<dbReference type="GO" id="GO:0003934">
    <property type="term" value="F:GTP cyclohydrolase I activity"/>
    <property type="evidence" value="ECO:0000318"/>
    <property type="project" value="GO_Central"/>
</dbReference>
<dbReference type="Gene3D" id="3.30.1130.10">
    <property type="match status" value="1"/>
</dbReference>
<dbReference type="FunCoup" id="F7D260">
    <property type="interactions" value="360"/>
</dbReference>
<comment type="catalytic activity">
    <reaction evidence="1">
        <text>GTP + H2O = 7,8-dihydroneopterin 3'-triphosphate + formate + H(+)</text>
        <dbReference type="Rhea" id="RHEA:17473"/>
        <dbReference type="ChEBI" id="CHEBI:15377"/>
        <dbReference type="ChEBI" id="CHEBI:15378"/>
        <dbReference type="ChEBI" id="CHEBI:15740"/>
        <dbReference type="ChEBI" id="CHEBI:37565"/>
        <dbReference type="ChEBI" id="CHEBI:58462"/>
        <dbReference type="EC" id="3.5.4.16"/>
    </reaction>
</comment>
<keyword evidence="10" id="KW-0479">Metal-binding</keyword>
<dbReference type="PANTHER" id="PTHR11109:SF11">
    <property type="entry name" value="GTP CYCLOHYDROLASE 1"/>
    <property type="match status" value="1"/>
</dbReference>
<dbReference type="InterPro" id="IPR043133">
    <property type="entry name" value="GTP-CH-I_C/QueF"/>
</dbReference>
<keyword evidence="9" id="KW-0021">Allosteric enzyme</keyword>
<proteinExistence type="inferred from homology"/>
<keyword evidence="15" id="KW-0342">GTP-binding</keyword>
<dbReference type="STRING" id="9796.ENSECAP00000012635"/>
<keyword evidence="11" id="KW-0547">Nucleotide-binding</keyword>
<evidence type="ECO:0000256" key="2">
    <source>
        <dbReference type="ARBA" id="ARBA00004123"/>
    </source>
</evidence>
<gene>
    <name evidence="20" type="primary">GCH1</name>
</gene>
<evidence type="ECO:0000256" key="4">
    <source>
        <dbReference type="ARBA" id="ARBA00005080"/>
    </source>
</evidence>
<feature type="compositionally biased region" description="Basic residues" evidence="18">
    <location>
        <begin position="1"/>
        <end position="13"/>
    </location>
</feature>
<evidence type="ECO:0000256" key="13">
    <source>
        <dbReference type="ARBA" id="ARBA00022833"/>
    </source>
</evidence>
<dbReference type="GO" id="GO:0008270">
    <property type="term" value="F:zinc ion binding"/>
    <property type="evidence" value="ECO:0000318"/>
    <property type="project" value="GO_Central"/>
</dbReference>
<comment type="pathway">
    <text evidence="4">Cofactor biosynthesis; 7,8-dihydroneopterin triphosphate biosynthesis; 7,8-dihydroneopterin triphosphate from GTP: step 1/1.</text>
</comment>
<dbReference type="Ensembl" id="ENSECAT00000015694.4">
    <property type="protein sequence ID" value="ENSECAP00000012635.3"/>
    <property type="gene ID" value="ENSECAG00000015025.4"/>
</dbReference>
<organism evidence="20 21">
    <name type="scientific">Equus caballus</name>
    <name type="common">Horse</name>
    <dbReference type="NCBI Taxonomy" id="9796"/>
    <lineage>
        <taxon>Eukaryota</taxon>
        <taxon>Metazoa</taxon>
        <taxon>Chordata</taxon>
        <taxon>Craniata</taxon>
        <taxon>Vertebrata</taxon>
        <taxon>Euteleostomi</taxon>
        <taxon>Mammalia</taxon>
        <taxon>Eutheria</taxon>
        <taxon>Laurasiatheria</taxon>
        <taxon>Perissodactyla</taxon>
        <taxon>Equidae</taxon>
        <taxon>Equus</taxon>
    </lineage>
</organism>
<evidence type="ECO:0000259" key="19">
    <source>
        <dbReference type="Pfam" id="PF01227"/>
    </source>
</evidence>
<evidence type="ECO:0000256" key="17">
    <source>
        <dbReference type="ARBA" id="ARBA00030854"/>
    </source>
</evidence>
<keyword evidence="8" id="KW-0963">Cytoplasm</keyword>
<keyword evidence="14" id="KW-0783">Tetrahydrobiopterin biosynthesis</keyword>
<evidence type="ECO:0000256" key="12">
    <source>
        <dbReference type="ARBA" id="ARBA00022801"/>
    </source>
</evidence>
<dbReference type="GO" id="GO:0005737">
    <property type="term" value="C:cytoplasm"/>
    <property type="evidence" value="ECO:0000318"/>
    <property type="project" value="GO_Central"/>
</dbReference>
<dbReference type="GO" id="GO:0046654">
    <property type="term" value="P:tetrahydrofolate biosynthetic process"/>
    <property type="evidence" value="ECO:0007669"/>
    <property type="project" value="InterPro"/>
</dbReference>
<dbReference type="PROSITE" id="PS00860">
    <property type="entry name" value="GTP_CYCLOHYDROL_1_2"/>
    <property type="match status" value="1"/>
</dbReference>
<dbReference type="UniPathway" id="UPA00848">
    <property type="reaction ID" value="UER00151"/>
</dbReference>
<evidence type="ECO:0000256" key="3">
    <source>
        <dbReference type="ARBA" id="ARBA00004496"/>
    </source>
</evidence>
<dbReference type="GO" id="GO:0005525">
    <property type="term" value="F:GTP binding"/>
    <property type="evidence" value="ECO:0000318"/>
    <property type="project" value="GO_Central"/>
</dbReference>
<evidence type="ECO:0000256" key="5">
    <source>
        <dbReference type="ARBA" id="ARBA00008085"/>
    </source>
</evidence>
<evidence type="ECO:0000256" key="11">
    <source>
        <dbReference type="ARBA" id="ARBA00022741"/>
    </source>
</evidence>